<gene>
    <name evidence="2" type="ORF">LCGC14_1980280</name>
</gene>
<proteinExistence type="predicted"/>
<keyword evidence="1" id="KW-0472">Membrane</keyword>
<accession>A0A0F9HMH1</accession>
<evidence type="ECO:0000256" key="1">
    <source>
        <dbReference type="SAM" id="Phobius"/>
    </source>
</evidence>
<keyword evidence="1" id="KW-0812">Transmembrane</keyword>
<protein>
    <submittedName>
        <fullName evidence="2">Uncharacterized protein</fullName>
    </submittedName>
</protein>
<evidence type="ECO:0000313" key="2">
    <source>
        <dbReference type="EMBL" id="KKL82890.1"/>
    </source>
</evidence>
<organism evidence="2">
    <name type="scientific">marine sediment metagenome</name>
    <dbReference type="NCBI Taxonomy" id="412755"/>
    <lineage>
        <taxon>unclassified sequences</taxon>
        <taxon>metagenomes</taxon>
        <taxon>ecological metagenomes</taxon>
    </lineage>
</organism>
<dbReference type="AlphaFoldDB" id="A0A0F9HMH1"/>
<feature type="transmembrane region" description="Helical" evidence="1">
    <location>
        <begin position="7"/>
        <end position="29"/>
    </location>
</feature>
<sequence length="42" mass="4501">MITLMELKLICGVIGFLFIGAILGIVLGLNAPPIDEEKESDN</sequence>
<reference evidence="2" key="1">
    <citation type="journal article" date="2015" name="Nature">
        <title>Complex archaea that bridge the gap between prokaryotes and eukaryotes.</title>
        <authorList>
            <person name="Spang A."/>
            <person name="Saw J.H."/>
            <person name="Jorgensen S.L."/>
            <person name="Zaremba-Niedzwiedzka K."/>
            <person name="Martijn J."/>
            <person name="Lind A.E."/>
            <person name="van Eijk R."/>
            <person name="Schleper C."/>
            <person name="Guy L."/>
            <person name="Ettema T.J."/>
        </authorList>
    </citation>
    <scope>NUCLEOTIDE SEQUENCE</scope>
</reference>
<name>A0A0F9HMH1_9ZZZZ</name>
<comment type="caution">
    <text evidence="2">The sequence shown here is derived from an EMBL/GenBank/DDBJ whole genome shotgun (WGS) entry which is preliminary data.</text>
</comment>
<keyword evidence="1" id="KW-1133">Transmembrane helix</keyword>
<dbReference type="EMBL" id="LAZR01022145">
    <property type="protein sequence ID" value="KKL82890.1"/>
    <property type="molecule type" value="Genomic_DNA"/>
</dbReference>